<evidence type="ECO:0000256" key="1">
    <source>
        <dbReference type="RuleBase" id="RU000393"/>
    </source>
</evidence>
<dbReference type="Proteomes" id="UP001283361">
    <property type="component" value="Unassembled WGS sequence"/>
</dbReference>
<organism evidence="3 4">
    <name type="scientific">Elysia crispata</name>
    <name type="common">lettuce slug</name>
    <dbReference type="NCBI Taxonomy" id="231223"/>
    <lineage>
        <taxon>Eukaryota</taxon>
        <taxon>Metazoa</taxon>
        <taxon>Spiralia</taxon>
        <taxon>Lophotrochozoa</taxon>
        <taxon>Mollusca</taxon>
        <taxon>Gastropoda</taxon>
        <taxon>Heterobranchia</taxon>
        <taxon>Euthyneura</taxon>
        <taxon>Panpulmonata</taxon>
        <taxon>Sacoglossa</taxon>
        <taxon>Placobranchoidea</taxon>
        <taxon>Plakobranchidae</taxon>
        <taxon>Elysia</taxon>
    </lineage>
</organism>
<dbReference type="InterPro" id="IPR024134">
    <property type="entry name" value="SOD_Cu/Zn_/chaperone"/>
</dbReference>
<proteinExistence type="inferred from homology"/>
<comment type="catalytic activity">
    <reaction evidence="1">
        <text>2 superoxide + 2 H(+) = H2O2 + O2</text>
        <dbReference type="Rhea" id="RHEA:20696"/>
        <dbReference type="ChEBI" id="CHEBI:15378"/>
        <dbReference type="ChEBI" id="CHEBI:15379"/>
        <dbReference type="ChEBI" id="CHEBI:16240"/>
        <dbReference type="ChEBI" id="CHEBI:18421"/>
        <dbReference type="EC" id="1.15.1.1"/>
    </reaction>
</comment>
<comment type="function">
    <text evidence="1">Destroys radicals which are normally produced within the cells and which are toxic to biological systems.</text>
</comment>
<feature type="domain" description="Superoxide dismutase copper/zinc binding" evidence="2">
    <location>
        <begin position="62"/>
        <end position="204"/>
    </location>
</feature>
<comment type="cofactor">
    <cofactor evidence="1">
        <name>Cu cation</name>
        <dbReference type="ChEBI" id="CHEBI:23378"/>
    </cofactor>
    <text evidence="1">Binds 1 copper ion per subunit.</text>
</comment>
<comment type="cofactor">
    <cofactor evidence="1">
        <name>Zn(2+)</name>
        <dbReference type="ChEBI" id="CHEBI:29105"/>
    </cofactor>
    <text evidence="1">Binds 1 zinc ion per subunit.</text>
</comment>
<comment type="caution">
    <text evidence="3">The sequence shown here is derived from an EMBL/GenBank/DDBJ whole genome shotgun (WGS) entry which is preliminary data.</text>
</comment>
<comment type="similarity">
    <text evidence="1">Belongs to the Cu-Zn superoxide dismutase family.</text>
</comment>
<evidence type="ECO:0000313" key="4">
    <source>
        <dbReference type="Proteomes" id="UP001283361"/>
    </source>
</evidence>
<keyword evidence="1" id="KW-0862">Zinc</keyword>
<dbReference type="CDD" id="cd00305">
    <property type="entry name" value="Cu-Zn_Superoxide_Dismutase"/>
    <property type="match status" value="1"/>
</dbReference>
<sequence length="210" mass="22147">MKKAHLTLLEPERADDIQDNKSSATNMMQLLMILLGATFCVCEELRAICVIQPATVGPDATVKGVITFYQSSCEDDLMMSVNLEGFQPLSDNGTNTKHGFHIHEFGDISNGCGSTGGHYNPLGVNHGAPGDAIRHVGDFGNLEQTANGRILVNLHDTVASLFGRHSIIGRAVVLHRTADDLGQGGNAASLVNGNAGPRVGCCVIGRAKVG</sequence>
<gene>
    <name evidence="3" type="ORF">RRG08_046901</name>
</gene>
<keyword evidence="1" id="KW-0560">Oxidoreductase</keyword>
<protein>
    <recommendedName>
        <fullName evidence="1">Superoxide dismutase [Cu-Zn]</fullName>
        <ecNumber evidence="1">1.15.1.1</ecNumber>
    </recommendedName>
</protein>
<dbReference type="PROSITE" id="PS00332">
    <property type="entry name" value="SOD_CU_ZN_2"/>
    <property type="match status" value="1"/>
</dbReference>
<dbReference type="PROSITE" id="PS00087">
    <property type="entry name" value="SOD_CU_ZN_1"/>
    <property type="match status" value="1"/>
</dbReference>
<dbReference type="InterPro" id="IPR001424">
    <property type="entry name" value="SOD_Cu_Zn_dom"/>
</dbReference>
<dbReference type="EMBL" id="JAWDGP010003890">
    <property type="protein sequence ID" value="KAK3769796.1"/>
    <property type="molecule type" value="Genomic_DNA"/>
</dbReference>
<dbReference type="GO" id="GO:0004784">
    <property type="term" value="F:superoxide dismutase activity"/>
    <property type="evidence" value="ECO:0007669"/>
    <property type="project" value="UniProtKB-EC"/>
</dbReference>
<dbReference type="AlphaFoldDB" id="A0AAE0ZJA2"/>
<dbReference type="SUPFAM" id="SSF49329">
    <property type="entry name" value="Cu,Zn superoxide dismutase-like"/>
    <property type="match status" value="1"/>
</dbReference>
<name>A0AAE0ZJA2_9GAST</name>
<reference evidence="3" key="1">
    <citation type="journal article" date="2023" name="G3 (Bethesda)">
        <title>A reference genome for the long-term kleptoplast-retaining sea slug Elysia crispata morphotype clarki.</title>
        <authorList>
            <person name="Eastman K.E."/>
            <person name="Pendleton A.L."/>
            <person name="Shaikh M.A."/>
            <person name="Suttiyut T."/>
            <person name="Ogas R."/>
            <person name="Tomko P."/>
            <person name="Gavelis G."/>
            <person name="Widhalm J.R."/>
            <person name="Wisecaver J.H."/>
        </authorList>
    </citation>
    <scope>NUCLEOTIDE SEQUENCE</scope>
    <source>
        <strain evidence="3">ECLA1</strain>
    </source>
</reference>
<dbReference type="GO" id="GO:0005507">
    <property type="term" value="F:copper ion binding"/>
    <property type="evidence" value="ECO:0007669"/>
    <property type="project" value="InterPro"/>
</dbReference>
<evidence type="ECO:0000313" key="3">
    <source>
        <dbReference type="EMBL" id="KAK3769796.1"/>
    </source>
</evidence>
<dbReference type="PRINTS" id="PR00068">
    <property type="entry name" value="CUZNDISMTASE"/>
</dbReference>
<dbReference type="InterPro" id="IPR018152">
    <property type="entry name" value="SOD_Cu/Zn_BS"/>
</dbReference>
<keyword evidence="1" id="KW-0479">Metal-binding</keyword>
<dbReference type="InterPro" id="IPR036423">
    <property type="entry name" value="SOD-like_Cu/Zn_dom_sf"/>
</dbReference>
<dbReference type="EC" id="1.15.1.1" evidence="1"/>
<evidence type="ECO:0000259" key="2">
    <source>
        <dbReference type="Pfam" id="PF00080"/>
    </source>
</evidence>
<dbReference type="Gene3D" id="2.60.40.200">
    <property type="entry name" value="Superoxide dismutase, copper/zinc binding domain"/>
    <property type="match status" value="1"/>
</dbReference>
<accession>A0AAE0ZJA2</accession>
<keyword evidence="4" id="KW-1185">Reference proteome</keyword>
<keyword evidence="1" id="KW-0186">Copper</keyword>
<dbReference type="PANTHER" id="PTHR10003">
    <property type="entry name" value="SUPEROXIDE DISMUTASE CU-ZN -RELATED"/>
    <property type="match status" value="1"/>
</dbReference>
<dbReference type="Pfam" id="PF00080">
    <property type="entry name" value="Sod_Cu"/>
    <property type="match status" value="1"/>
</dbReference>